<dbReference type="PANTHER" id="PTHR45627:SF16">
    <property type="entry name" value="ADENYLATE CYCLASE"/>
    <property type="match status" value="1"/>
</dbReference>
<dbReference type="GO" id="GO:0005886">
    <property type="term" value="C:plasma membrane"/>
    <property type="evidence" value="ECO:0007669"/>
    <property type="project" value="InterPro"/>
</dbReference>
<keyword evidence="15" id="KW-0325">Glycoprotein</keyword>
<accession>A0A914H791</accession>
<dbReference type="AlphaFoldDB" id="A0A914H791"/>
<dbReference type="InterPro" id="IPR018297">
    <property type="entry name" value="A/G_cyclase_CS"/>
</dbReference>
<evidence type="ECO:0000256" key="13">
    <source>
        <dbReference type="ARBA" id="ARBA00022998"/>
    </source>
</evidence>
<protein>
    <recommendedName>
        <fullName evidence="5">adenylate cyclase</fullName>
        <ecNumber evidence="5">4.6.1.1</ecNumber>
    </recommendedName>
</protein>
<keyword evidence="8" id="KW-0677">Repeat</keyword>
<keyword evidence="9" id="KW-0547">Nucleotide-binding</keyword>
<reference evidence="22" key="1">
    <citation type="submission" date="2022-11" db="UniProtKB">
        <authorList>
            <consortium name="WormBaseParasite"/>
        </authorList>
    </citation>
    <scope>IDENTIFICATION</scope>
</reference>
<evidence type="ECO:0000256" key="6">
    <source>
        <dbReference type="ARBA" id="ARBA00022692"/>
    </source>
</evidence>
<feature type="transmembrane region" description="Helical" evidence="19">
    <location>
        <begin position="691"/>
        <end position="710"/>
    </location>
</feature>
<dbReference type="SUPFAM" id="SSF55073">
    <property type="entry name" value="Nucleotide cyclase"/>
    <property type="match status" value="2"/>
</dbReference>
<feature type="transmembrane region" description="Helical" evidence="19">
    <location>
        <begin position="649"/>
        <end position="671"/>
    </location>
</feature>
<feature type="domain" description="Guanylate cyclase" evidence="20">
    <location>
        <begin position="354"/>
        <end position="481"/>
    </location>
</feature>
<dbReference type="GO" id="GO:0007189">
    <property type="term" value="P:adenylate cyclase-activating G protein-coupled receptor signaling pathway"/>
    <property type="evidence" value="ECO:0007669"/>
    <property type="project" value="TreeGrafter"/>
</dbReference>
<evidence type="ECO:0000256" key="18">
    <source>
        <dbReference type="SAM" id="MobiDB-lite"/>
    </source>
</evidence>
<evidence type="ECO:0000256" key="11">
    <source>
        <dbReference type="ARBA" id="ARBA00022842"/>
    </source>
</evidence>
<evidence type="ECO:0000256" key="3">
    <source>
        <dbReference type="ARBA" id="ARBA00001946"/>
    </source>
</evidence>
<evidence type="ECO:0000256" key="14">
    <source>
        <dbReference type="ARBA" id="ARBA00023136"/>
    </source>
</evidence>
<feature type="transmembrane region" description="Helical" evidence="19">
    <location>
        <begin position="616"/>
        <end position="637"/>
    </location>
</feature>
<dbReference type="InterPro" id="IPR009398">
    <property type="entry name" value="Adcy_conserved_dom"/>
</dbReference>
<dbReference type="GO" id="GO:0006171">
    <property type="term" value="P:cAMP biosynthetic process"/>
    <property type="evidence" value="ECO:0007669"/>
    <property type="project" value="UniProtKB-KW"/>
</dbReference>
<evidence type="ECO:0000256" key="2">
    <source>
        <dbReference type="ARBA" id="ARBA00001593"/>
    </source>
</evidence>
<evidence type="ECO:0000256" key="19">
    <source>
        <dbReference type="SAM" id="Phobius"/>
    </source>
</evidence>
<dbReference type="GO" id="GO:0004016">
    <property type="term" value="F:adenylate cyclase activity"/>
    <property type="evidence" value="ECO:0007669"/>
    <property type="project" value="UniProtKB-EC"/>
</dbReference>
<dbReference type="PROSITE" id="PS00452">
    <property type="entry name" value="GUANYLATE_CYCLASE_1"/>
    <property type="match status" value="1"/>
</dbReference>
<feature type="region of interest" description="Disordered" evidence="18">
    <location>
        <begin position="1"/>
        <end position="68"/>
    </location>
</feature>
<organism evidence="21 22">
    <name type="scientific">Globodera rostochiensis</name>
    <name type="common">Golden nematode worm</name>
    <name type="synonym">Heterodera rostochiensis</name>
    <dbReference type="NCBI Taxonomy" id="31243"/>
    <lineage>
        <taxon>Eukaryota</taxon>
        <taxon>Metazoa</taxon>
        <taxon>Ecdysozoa</taxon>
        <taxon>Nematoda</taxon>
        <taxon>Chromadorea</taxon>
        <taxon>Rhabditida</taxon>
        <taxon>Tylenchina</taxon>
        <taxon>Tylenchomorpha</taxon>
        <taxon>Tylenchoidea</taxon>
        <taxon>Heteroderidae</taxon>
        <taxon>Heteroderinae</taxon>
        <taxon>Globodera</taxon>
    </lineage>
</organism>
<feature type="transmembrane region" description="Helical" evidence="19">
    <location>
        <begin position="212"/>
        <end position="229"/>
    </location>
</feature>
<dbReference type="PROSITE" id="PS50125">
    <property type="entry name" value="GUANYLATE_CYCLASE_2"/>
    <property type="match status" value="2"/>
</dbReference>
<feature type="transmembrane region" description="Helical" evidence="19">
    <location>
        <begin position="820"/>
        <end position="837"/>
    </location>
</feature>
<dbReference type="PANTHER" id="PTHR45627">
    <property type="entry name" value="ADENYLATE CYCLASE TYPE 1"/>
    <property type="match status" value="1"/>
</dbReference>
<comment type="catalytic activity">
    <reaction evidence="1">
        <text>GTP = 3',5'-cyclic GMP + diphosphate</text>
        <dbReference type="Rhea" id="RHEA:13665"/>
        <dbReference type="ChEBI" id="CHEBI:33019"/>
        <dbReference type="ChEBI" id="CHEBI:37565"/>
        <dbReference type="ChEBI" id="CHEBI:57746"/>
        <dbReference type="EC" id="4.6.1.2"/>
    </reaction>
</comment>
<name>A0A914H791_GLORO</name>
<evidence type="ECO:0000256" key="15">
    <source>
        <dbReference type="ARBA" id="ARBA00023180"/>
    </source>
</evidence>
<feature type="domain" description="Guanylate cyclase" evidence="20">
    <location>
        <begin position="906"/>
        <end position="1042"/>
    </location>
</feature>
<feature type="transmembrane region" description="Helical" evidence="19">
    <location>
        <begin position="236"/>
        <end position="254"/>
    </location>
</feature>
<feature type="region of interest" description="Disordered" evidence="18">
    <location>
        <begin position="1091"/>
        <end position="1121"/>
    </location>
</feature>
<dbReference type="InterPro" id="IPR032628">
    <property type="entry name" value="AC_N"/>
</dbReference>
<keyword evidence="21" id="KW-1185">Reference proteome</keyword>
<dbReference type="EC" id="4.6.1.1" evidence="5"/>
<evidence type="ECO:0000313" key="21">
    <source>
        <dbReference type="Proteomes" id="UP000887572"/>
    </source>
</evidence>
<dbReference type="InterPro" id="IPR029787">
    <property type="entry name" value="Nucleotide_cyclase"/>
</dbReference>
<comment type="subcellular location">
    <subcellularLocation>
        <location evidence="4">Membrane</location>
        <topology evidence="4">Multi-pass membrane protein</topology>
    </subcellularLocation>
</comment>
<evidence type="ECO:0000259" key="20">
    <source>
        <dbReference type="PROSITE" id="PS50125"/>
    </source>
</evidence>
<feature type="transmembrane region" description="Helical" evidence="19">
    <location>
        <begin position="166"/>
        <end position="182"/>
    </location>
</feature>
<feature type="transmembrane region" description="Helical" evidence="19">
    <location>
        <begin position="143"/>
        <end position="160"/>
    </location>
</feature>
<comment type="cofactor">
    <cofactor evidence="3">
        <name>Mg(2+)</name>
        <dbReference type="ChEBI" id="CHEBI:18420"/>
    </cofactor>
</comment>
<proteinExistence type="inferred from homology"/>
<evidence type="ECO:0000256" key="7">
    <source>
        <dbReference type="ARBA" id="ARBA00022723"/>
    </source>
</evidence>
<feature type="compositionally biased region" description="Polar residues" evidence="18">
    <location>
        <begin position="52"/>
        <end position="68"/>
    </location>
</feature>
<dbReference type="Pfam" id="PF16214">
    <property type="entry name" value="AC_N"/>
    <property type="match status" value="1"/>
</dbReference>
<dbReference type="InterPro" id="IPR001054">
    <property type="entry name" value="A/G_cyclase"/>
</dbReference>
<evidence type="ECO:0000256" key="12">
    <source>
        <dbReference type="ARBA" id="ARBA00022989"/>
    </source>
</evidence>
<keyword evidence="6 19" id="KW-0812">Transmembrane</keyword>
<evidence type="ECO:0000256" key="5">
    <source>
        <dbReference type="ARBA" id="ARBA00012201"/>
    </source>
</evidence>
<dbReference type="SMART" id="SM00044">
    <property type="entry name" value="CYCc"/>
    <property type="match status" value="2"/>
</dbReference>
<dbReference type="Gene3D" id="3.30.70.1230">
    <property type="entry name" value="Nucleotide cyclase"/>
    <property type="match status" value="2"/>
</dbReference>
<keyword evidence="14 19" id="KW-0472">Membrane</keyword>
<dbReference type="Pfam" id="PF06327">
    <property type="entry name" value="Adcy_cons_dom"/>
    <property type="match status" value="1"/>
</dbReference>
<evidence type="ECO:0000313" key="22">
    <source>
        <dbReference type="WBParaSite" id="Gr19_v10_g13864.t1"/>
    </source>
</evidence>
<dbReference type="CDD" id="cd07302">
    <property type="entry name" value="CHD"/>
    <property type="match status" value="2"/>
</dbReference>
<evidence type="ECO:0000256" key="10">
    <source>
        <dbReference type="ARBA" id="ARBA00022840"/>
    </source>
</evidence>
<comment type="similarity">
    <text evidence="17">Belongs to the adenylyl cyclase class-4/guanylyl cyclase family.</text>
</comment>
<dbReference type="GO" id="GO:0004383">
    <property type="term" value="F:guanylate cyclase activity"/>
    <property type="evidence" value="ECO:0007669"/>
    <property type="project" value="UniProtKB-EC"/>
</dbReference>
<dbReference type="WBParaSite" id="Gr19_v10_g13864.t1">
    <property type="protein sequence ID" value="Gr19_v10_g13864.t1"/>
    <property type="gene ID" value="Gr19_v10_g13864"/>
</dbReference>
<evidence type="ECO:0000256" key="17">
    <source>
        <dbReference type="RuleBase" id="RU000405"/>
    </source>
</evidence>
<dbReference type="GO" id="GO:0046872">
    <property type="term" value="F:metal ion binding"/>
    <property type="evidence" value="ECO:0007669"/>
    <property type="project" value="UniProtKB-KW"/>
</dbReference>
<dbReference type="GO" id="GO:0005524">
    <property type="term" value="F:ATP binding"/>
    <property type="evidence" value="ECO:0007669"/>
    <property type="project" value="UniProtKB-KW"/>
</dbReference>
<evidence type="ECO:0000256" key="9">
    <source>
        <dbReference type="ARBA" id="ARBA00022741"/>
    </source>
</evidence>
<feature type="transmembrane region" description="Helical" evidence="19">
    <location>
        <begin position="734"/>
        <end position="753"/>
    </location>
</feature>
<keyword evidence="13" id="KW-0115">cAMP biosynthesis</keyword>
<dbReference type="FunFam" id="3.30.70.1230:FF:000048">
    <property type="entry name" value="Phospholipid-transporting ATPase, putative"/>
    <property type="match status" value="1"/>
</dbReference>
<keyword evidence="10" id="KW-0067">ATP-binding</keyword>
<evidence type="ECO:0000256" key="1">
    <source>
        <dbReference type="ARBA" id="ARBA00001436"/>
    </source>
</evidence>
<keyword evidence="11" id="KW-0460">Magnesium</keyword>
<sequence>MERSSELSSYSMASRSRTPWRKSSEMGANKSMDGSVIEPLASGAGGVGAACDSSSSRTMVPQGMSSSLGVAEEDVLSLLSREEEERHLGGRRPVSGTGTISGTDEDEERGRRRGRTAPPGLAQLFQFDHLYSRYFEHMNRGRLKISLLCLVFLCLLQIAVHANLHNWLQFALCINLLVLLLLTTWRWRSALFTWAVVLVSLCLLLLSPQNLISLLAILLLLLCYTAMPLQLKASLLAAFAISAVSLTVRALWLFPMDSKDLRHLAIQAILVLAMNINGIFIYIPTELVQRRTFRETRKSVENRLHLHRDNQKQENILLSVLPKFIALDVRKNIDRTEPELQFRKIYIQKYSEISILFADICGFTNLASHCTAEDLVLTLNELFARFDKLAHENHCMRIKILGDCYYCVSGFPEARPDHAICAVAMGLDMIHTIKLVRELYGVNVNMRVGIHSGKAHCGVLGLKKWQFDIMSNDVTLANHMESSGVPGRIHITDATLNALNGAYRVEVGNGPERSKHLVEQGIKQTWLVVSEEGKEHFHKKAPPALNKELQLTGMMDRKGNPLRRELSRTLNDEVDQFLERGIDAINMGLWRKQYCERHSLRFRHQRVEQKFLQYKANAVLVEAACLLAVFLLCMAALKLANLTYTDHLIASGICLVAIPLLIFLIVFRRFFMKTSAHRKRHNTMRRLHKCLLVLCLFSACTFFLSVRFAFSSSVPFIDGQQQQQTQVSGPHTELIFECALVLLLCVCAFHSLLALEKVFISICLCLPILATIWSRCWVSDFPSPLVEVVGLLNLTKAASFSTETTSVDVGGVCETESLKLQLLNTLVIFFAVLLIAMQSRRSELVARSDFIWKLKALGENVEMTRTYEQNRRVLENILPAHVAKHFLSAQPTRRSDLYSEARDNACVIFVTITEFDKFYEEMDTNQEGRECIRVLNELISDFDNILTEPEFQCIEKIKTIATTYMAASGLTGSSTGNIHVVAVVNFALALFGWLEEFNENSFGNFNLRIGINVGPVVAGVIGTEKPHYDIWGNTVNVASRMDSSGIPGRIQVTDETKQILEREGFHFECRGEINVKGKGLMTTFLLRPEGRGTAARRRRSSAIPSMNQHGHGHGLMNGGTC</sequence>
<evidence type="ECO:0000256" key="8">
    <source>
        <dbReference type="ARBA" id="ARBA00022737"/>
    </source>
</evidence>
<evidence type="ECO:0000256" key="16">
    <source>
        <dbReference type="ARBA" id="ARBA00023239"/>
    </source>
</evidence>
<keyword evidence="12 19" id="KW-1133">Transmembrane helix</keyword>
<feature type="transmembrane region" description="Helical" evidence="19">
    <location>
        <begin position="189"/>
        <end position="206"/>
    </location>
</feature>
<keyword evidence="7" id="KW-0479">Metal-binding</keyword>
<feature type="compositionally biased region" description="Polar residues" evidence="18">
    <location>
        <begin position="1"/>
        <end position="17"/>
    </location>
</feature>
<dbReference type="GO" id="GO:0035556">
    <property type="term" value="P:intracellular signal transduction"/>
    <property type="evidence" value="ECO:0007669"/>
    <property type="project" value="InterPro"/>
</dbReference>
<dbReference type="Proteomes" id="UP000887572">
    <property type="component" value="Unplaced"/>
</dbReference>
<feature type="transmembrane region" description="Helical" evidence="19">
    <location>
        <begin position="266"/>
        <end position="288"/>
    </location>
</feature>
<keyword evidence="16 17" id="KW-0456">Lyase</keyword>
<evidence type="ECO:0000256" key="4">
    <source>
        <dbReference type="ARBA" id="ARBA00004141"/>
    </source>
</evidence>
<comment type="catalytic activity">
    <reaction evidence="2">
        <text>ATP = 3',5'-cyclic AMP + diphosphate</text>
        <dbReference type="Rhea" id="RHEA:15389"/>
        <dbReference type="ChEBI" id="CHEBI:30616"/>
        <dbReference type="ChEBI" id="CHEBI:33019"/>
        <dbReference type="ChEBI" id="CHEBI:58165"/>
        <dbReference type="EC" id="4.6.1.1"/>
    </reaction>
</comment>
<feature type="region of interest" description="Disordered" evidence="18">
    <location>
        <begin position="82"/>
        <end position="118"/>
    </location>
</feature>
<dbReference type="FunFam" id="3.30.70.1230:FF:000001">
    <property type="entry name" value="Adenylate cyclase"/>
    <property type="match status" value="1"/>
</dbReference>
<dbReference type="Pfam" id="PF00211">
    <property type="entry name" value="Guanylate_cyc"/>
    <property type="match status" value="2"/>
</dbReference>